<dbReference type="OrthoDB" id="3176171at2759"/>
<keyword evidence="8" id="KW-1185">Reference proteome</keyword>
<sequence>MNEASTRSHCIFTIHLCSKEPGSATVRCSKLHLVDLAGSERVGKTGVGGQILTEAKYINLSLHYLEQVIIALSEKNRSHIPYRNSMMTSVLRDSLGGNCMTTMIATVSVERKNIAESMSTCRFAQRVALIKNNPLLNEELDPALPGMPHYPDCSLCIFYYTRLSKRSEARLPSNGPLGNFTTFVVWVLVNNRSAFTVCPAEEDTLQIKSPASRLPHPALSLCQSHCRHTARACHYVSARDST</sequence>
<comment type="caution">
    <text evidence="7">The sequence shown here is derived from an EMBL/GenBank/DDBJ whole genome shotgun (WGS) entry which is preliminary data.</text>
</comment>
<dbReference type="InterPro" id="IPR027640">
    <property type="entry name" value="Kinesin-like_fam"/>
</dbReference>
<dbReference type="SMART" id="SM00129">
    <property type="entry name" value="KISc"/>
    <property type="match status" value="1"/>
</dbReference>
<dbReference type="PANTHER" id="PTHR47968">
    <property type="entry name" value="CENTROMERE PROTEIN E"/>
    <property type="match status" value="1"/>
</dbReference>
<dbReference type="GO" id="GO:0005856">
    <property type="term" value="C:cytoskeleton"/>
    <property type="evidence" value="ECO:0007669"/>
    <property type="project" value="UniProtKB-SubCell"/>
</dbReference>
<feature type="domain" description="Kinesin motor" evidence="6">
    <location>
        <begin position="1"/>
        <end position="130"/>
    </location>
</feature>
<dbReference type="GO" id="GO:0003777">
    <property type="term" value="F:microtubule motor activity"/>
    <property type="evidence" value="ECO:0007669"/>
    <property type="project" value="InterPro"/>
</dbReference>
<keyword evidence="4" id="KW-0206">Cytoskeleton</keyword>
<reference evidence="7 8" key="1">
    <citation type="submission" date="2018-10" db="EMBL/GenBank/DDBJ databases">
        <title>Genome assembly for a Yunnan-Guizhou Plateau 3E fish, Anabarilius grahami (Regan), and its evolutionary and genetic applications.</title>
        <authorList>
            <person name="Jiang W."/>
        </authorList>
    </citation>
    <scope>NUCLEOTIDE SEQUENCE [LARGE SCALE GENOMIC DNA]</scope>
    <source>
        <strain evidence="7">AG-KIZ</strain>
        <tissue evidence="7">Muscle</tissue>
    </source>
</reference>
<dbReference type="PANTHER" id="PTHR47968:SF67">
    <property type="entry name" value="KINESIN MOTOR DOMAIN-CONTAINING PROTEIN"/>
    <property type="match status" value="1"/>
</dbReference>
<evidence type="ECO:0000256" key="4">
    <source>
        <dbReference type="ARBA" id="ARBA00023212"/>
    </source>
</evidence>
<dbReference type="PROSITE" id="PS00411">
    <property type="entry name" value="KINESIN_MOTOR_1"/>
    <property type="match status" value="1"/>
</dbReference>
<dbReference type="PRINTS" id="PR00380">
    <property type="entry name" value="KINESINHEAVY"/>
</dbReference>
<dbReference type="InterPro" id="IPR036961">
    <property type="entry name" value="Kinesin_motor_dom_sf"/>
</dbReference>
<evidence type="ECO:0000256" key="1">
    <source>
        <dbReference type="ARBA" id="ARBA00004245"/>
    </source>
</evidence>
<keyword evidence="3" id="KW-0067">ATP-binding</keyword>
<dbReference type="Gene3D" id="3.40.850.10">
    <property type="entry name" value="Kinesin motor domain"/>
    <property type="match status" value="1"/>
</dbReference>
<keyword evidence="4" id="KW-0963">Cytoplasm</keyword>
<dbReference type="AlphaFoldDB" id="A0A3N0YAS8"/>
<comment type="subcellular location">
    <subcellularLocation>
        <location evidence="1">Cytoplasm</location>
        <location evidence="1">Cytoskeleton</location>
    </subcellularLocation>
</comment>
<keyword evidence="2" id="KW-0547">Nucleotide-binding</keyword>
<evidence type="ECO:0000259" key="6">
    <source>
        <dbReference type="PROSITE" id="PS50067"/>
    </source>
</evidence>
<dbReference type="EMBL" id="RJVU01049301">
    <property type="protein sequence ID" value="ROL42858.1"/>
    <property type="molecule type" value="Genomic_DNA"/>
</dbReference>
<gene>
    <name evidence="7" type="ORF">DPX16_8604</name>
</gene>
<evidence type="ECO:0000256" key="5">
    <source>
        <dbReference type="PROSITE-ProRule" id="PRU00283"/>
    </source>
</evidence>
<evidence type="ECO:0000256" key="2">
    <source>
        <dbReference type="ARBA" id="ARBA00022741"/>
    </source>
</evidence>
<dbReference type="Pfam" id="PF00225">
    <property type="entry name" value="Kinesin"/>
    <property type="match status" value="1"/>
</dbReference>
<proteinExistence type="inferred from homology"/>
<dbReference type="GO" id="GO:0048731">
    <property type="term" value="P:system development"/>
    <property type="evidence" value="ECO:0007669"/>
    <property type="project" value="UniProtKB-ARBA"/>
</dbReference>
<accession>A0A3N0YAS8</accession>
<evidence type="ECO:0000313" key="8">
    <source>
        <dbReference type="Proteomes" id="UP000281406"/>
    </source>
</evidence>
<dbReference type="InterPro" id="IPR001752">
    <property type="entry name" value="Kinesin_motor_dom"/>
</dbReference>
<comment type="similarity">
    <text evidence="5">Belongs to the TRAFAC class myosin-kinesin ATPase superfamily. Kinesin family.</text>
</comment>
<protein>
    <submittedName>
        <fullName evidence="7">Kinesin-like protein KIF6</fullName>
    </submittedName>
</protein>
<dbReference type="GO" id="GO:0007018">
    <property type="term" value="P:microtubule-based movement"/>
    <property type="evidence" value="ECO:0007669"/>
    <property type="project" value="InterPro"/>
</dbReference>
<dbReference type="InterPro" id="IPR019821">
    <property type="entry name" value="Kinesin_motor_CS"/>
</dbReference>
<dbReference type="GO" id="GO:0008017">
    <property type="term" value="F:microtubule binding"/>
    <property type="evidence" value="ECO:0007669"/>
    <property type="project" value="InterPro"/>
</dbReference>
<dbReference type="InterPro" id="IPR027417">
    <property type="entry name" value="P-loop_NTPase"/>
</dbReference>
<organism evidence="7 8">
    <name type="scientific">Anabarilius grahami</name>
    <name type="common">Kanglang fish</name>
    <name type="synonym">Barilius grahami</name>
    <dbReference type="NCBI Taxonomy" id="495550"/>
    <lineage>
        <taxon>Eukaryota</taxon>
        <taxon>Metazoa</taxon>
        <taxon>Chordata</taxon>
        <taxon>Craniata</taxon>
        <taxon>Vertebrata</taxon>
        <taxon>Euteleostomi</taxon>
        <taxon>Actinopterygii</taxon>
        <taxon>Neopterygii</taxon>
        <taxon>Teleostei</taxon>
        <taxon>Ostariophysi</taxon>
        <taxon>Cypriniformes</taxon>
        <taxon>Xenocyprididae</taxon>
        <taxon>Xenocypridinae</taxon>
        <taxon>Xenocypridinae incertae sedis</taxon>
        <taxon>Anabarilius</taxon>
    </lineage>
</organism>
<evidence type="ECO:0000256" key="3">
    <source>
        <dbReference type="ARBA" id="ARBA00022840"/>
    </source>
</evidence>
<evidence type="ECO:0000313" key="7">
    <source>
        <dbReference type="EMBL" id="ROL42858.1"/>
    </source>
</evidence>
<dbReference type="GO" id="GO:0005524">
    <property type="term" value="F:ATP binding"/>
    <property type="evidence" value="ECO:0007669"/>
    <property type="project" value="UniProtKB-KW"/>
</dbReference>
<comment type="caution">
    <text evidence="5">Lacks conserved residue(s) required for the propagation of feature annotation.</text>
</comment>
<dbReference type="PROSITE" id="PS50067">
    <property type="entry name" value="KINESIN_MOTOR_2"/>
    <property type="match status" value="1"/>
</dbReference>
<dbReference type="Proteomes" id="UP000281406">
    <property type="component" value="Unassembled WGS sequence"/>
</dbReference>
<name>A0A3N0YAS8_ANAGA</name>
<dbReference type="SUPFAM" id="SSF52540">
    <property type="entry name" value="P-loop containing nucleoside triphosphate hydrolases"/>
    <property type="match status" value="1"/>
</dbReference>